<organism evidence="2 3">
    <name type="scientific">Lophiotrema nucula</name>
    <dbReference type="NCBI Taxonomy" id="690887"/>
    <lineage>
        <taxon>Eukaryota</taxon>
        <taxon>Fungi</taxon>
        <taxon>Dikarya</taxon>
        <taxon>Ascomycota</taxon>
        <taxon>Pezizomycotina</taxon>
        <taxon>Dothideomycetes</taxon>
        <taxon>Pleosporomycetidae</taxon>
        <taxon>Pleosporales</taxon>
        <taxon>Lophiotremataceae</taxon>
        <taxon>Lophiotrema</taxon>
    </lineage>
</organism>
<gene>
    <name evidence="2" type="ORF">BDV96DRAFT_563614</name>
</gene>
<dbReference type="PANTHER" id="PTHR33112:SF1">
    <property type="entry name" value="HETEROKARYON INCOMPATIBILITY DOMAIN-CONTAINING PROTEIN"/>
    <property type="match status" value="1"/>
</dbReference>
<accession>A0A6A5ZN92</accession>
<protein>
    <submittedName>
        <fullName evidence="2">Heterokaryon incompatibility protein-domain-containing protein</fullName>
    </submittedName>
</protein>
<dbReference type="InterPro" id="IPR010730">
    <property type="entry name" value="HET"/>
</dbReference>
<evidence type="ECO:0000313" key="3">
    <source>
        <dbReference type="Proteomes" id="UP000799770"/>
    </source>
</evidence>
<proteinExistence type="predicted"/>
<dbReference type="OrthoDB" id="5428863at2759"/>
<evidence type="ECO:0000259" key="1">
    <source>
        <dbReference type="Pfam" id="PF06985"/>
    </source>
</evidence>
<sequence>MAQTCSRCRHALLQDWSAPFYSKGKGRSNRDYLDRHFVAYINHIKSFNKCDACRFLYSMRWGDDPAGCYLLYAFSLRHLLPDGNMYNLYDDLLVLGVVPENLSQGLDAHGAVRLSRNTGFVASSTIGTKARRIGVRTIDYDMLRRWSNLSDDGFIEELNPDSLTPEKLPLHLIEVHSRSIVVQPHWEQDFVALSYVWGNIKGNPDRIGDTHSQLALPEKCPQTIEDAITVTKHLGLRYLWVDLYCISRNQETRHAQIARMDAIYKTARLTLIATGDDAFQGLPGISRDRISQPVLSMDDYSLVGLRIDALYELETSKYSTRAWTYQERIFSQRSIVFTEHQVFLEAKDQVHIESLSVPLQWKTKAYSGGRHLQLDLRSIEKRISFKIDGTSEVVSPSSRFTYTTWLHLFQHHVIQYTKRNLTYDSDSINAIQAVLDSLDREDSRISSVWGIPHRVVSFKSELDQTLGFGLSWTFTDIHKLPRRRSGFPSWSWAGWEGAICWIEVDDWNDITGYYAVDDRIKRHPPLCPCTNGMKKRAAWSTSFRFLSAEVEATRAQVETWAQLFTDYSFIKLSTLPLYLMEIAADCLVLKFECIDNVAHFLWDERKSMRPRHSRLHVSQLRMSNTIHKMSTGRLLGVKLGEKHKAGSVWTPGTSGDDGHGVSLCEIHLLVITEPKNKADWGERVGIIKVPFEWYSQQQFERKKFLLG</sequence>
<dbReference type="PANTHER" id="PTHR33112">
    <property type="entry name" value="DOMAIN PROTEIN, PUTATIVE-RELATED"/>
    <property type="match status" value="1"/>
</dbReference>
<evidence type="ECO:0000313" key="2">
    <source>
        <dbReference type="EMBL" id="KAF2121112.1"/>
    </source>
</evidence>
<reference evidence="2" key="1">
    <citation type="journal article" date="2020" name="Stud. Mycol.">
        <title>101 Dothideomycetes genomes: a test case for predicting lifestyles and emergence of pathogens.</title>
        <authorList>
            <person name="Haridas S."/>
            <person name="Albert R."/>
            <person name="Binder M."/>
            <person name="Bloem J."/>
            <person name="Labutti K."/>
            <person name="Salamov A."/>
            <person name="Andreopoulos B."/>
            <person name="Baker S."/>
            <person name="Barry K."/>
            <person name="Bills G."/>
            <person name="Bluhm B."/>
            <person name="Cannon C."/>
            <person name="Castanera R."/>
            <person name="Culley D."/>
            <person name="Daum C."/>
            <person name="Ezra D."/>
            <person name="Gonzalez J."/>
            <person name="Henrissat B."/>
            <person name="Kuo A."/>
            <person name="Liang C."/>
            <person name="Lipzen A."/>
            <person name="Lutzoni F."/>
            <person name="Magnuson J."/>
            <person name="Mondo S."/>
            <person name="Nolan M."/>
            <person name="Ohm R."/>
            <person name="Pangilinan J."/>
            <person name="Park H.-J."/>
            <person name="Ramirez L."/>
            <person name="Alfaro M."/>
            <person name="Sun H."/>
            <person name="Tritt A."/>
            <person name="Yoshinaga Y."/>
            <person name="Zwiers L.-H."/>
            <person name="Turgeon B."/>
            <person name="Goodwin S."/>
            <person name="Spatafora J."/>
            <person name="Crous P."/>
            <person name="Grigoriev I."/>
        </authorList>
    </citation>
    <scope>NUCLEOTIDE SEQUENCE</scope>
    <source>
        <strain evidence="2">CBS 627.86</strain>
    </source>
</reference>
<keyword evidence="3" id="KW-1185">Reference proteome</keyword>
<name>A0A6A5ZN92_9PLEO</name>
<dbReference type="Proteomes" id="UP000799770">
    <property type="component" value="Unassembled WGS sequence"/>
</dbReference>
<dbReference type="EMBL" id="ML977312">
    <property type="protein sequence ID" value="KAF2121112.1"/>
    <property type="molecule type" value="Genomic_DNA"/>
</dbReference>
<dbReference type="Pfam" id="PF06985">
    <property type="entry name" value="HET"/>
    <property type="match status" value="1"/>
</dbReference>
<feature type="domain" description="Heterokaryon incompatibility" evidence="1">
    <location>
        <begin position="190"/>
        <end position="327"/>
    </location>
</feature>
<dbReference type="AlphaFoldDB" id="A0A6A5ZN92"/>